<feature type="transmembrane region" description="Helical" evidence="6">
    <location>
        <begin position="82"/>
        <end position="101"/>
    </location>
</feature>
<dbReference type="PANTHER" id="PTHR43652">
    <property type="entry name" value="BASIC AMINO ACID ANTIPORTER YFCC-RELATED"/>
    <property type="match status" value="1"/>
</dbReference>
<comment type="caution">
    <text evidence="7">The sequence shown here is derived from an EMBL/GenBank/DDBJ whole genome shotgun (WGS) entry which is preliminary data.</text>
</comment>
<feature type="transmembrane region" description="Helical" evidence="6">
    <location>
        <begin position="289"/>
        <end position="310"/>
    </location>
</feature>
<feature type="transmembrane region" description="Helical" evidence="6">
    <location>
        <begin position="210"/>
        <end position="229"/>
    </location>
</feature>
<evidence type="ECO:0000256" key="5">
    <source>
        <dbReference type="ARBA" id="ARBA00023136"/>
    </source>
</evidence>
<evidence type="ECO:0000256" key="2">
    <source>
        <dbReference type="ARBA" id="ARBA00022475"/>
    </source>
</evidence>
<dbReference type="GO" id="GO:0005886">
    <property type="term" value="C:plasma membrane"/>
    <property type="evidence" value="ECO:0007669"/>
    <property type="project" value="UniProtKB-SubCell"/>
</dbReference>
<dbReference type="InterPro" id="IPR018385">
    <property type="entry name" value="C4_dicarb_anaerob_car-like"/>
</dbReference>
<feature type="transmembrane region" description="Helical" evidence="6">
    <location>
        <begin position="174"/>
        <end position="198"/>
    </location>
</feature>
<feature type="transmembrane region" description="Helical" evidence="6">
    <location>
        <begin position="322"/>
        <end position="343"/>
    </location>
</feature>
<evidence type="ECO:0000313" key="8">
    <source>
        <dbReference type="Proteomes" id="UP000673975"/>
    </source>
</evidence>
<organism evidence="7 8">
    <name type="scientific">Natronogracilivirga saccharolytica</name>
    <dbReference type="NCBI Taxonomy" id="2812953"/>
    <lineage>
        <taxon>Bacteria</taxon>
        <taxon>Pseudomonadati</taxon>
        <taxon>Balneolota</taxon>
        <taxon>Balneolia</taxon>
        <taxon>Balneolales</taxon>
        <taxon>Cyclonatronaceae</taxon>
        <taxon>Natronogracilivirga</taxon>
    </lineage>
</organism>
<evidence type="ECO:0000256" key="3">
    <source>
        <dbReference type="ARBA" id="ARBA00022692"/>
    </source>
</evidence>
<feature type="transmembrane region" description="Helical" evidence="6">
    <location>
        <begin position="455"/>
        <end position="473"/>
    </location>
</feature>
<dbReference type="EMBL" id="JAFIDN010000006">
    <property type="protein sequence ID" value="MBP3192784.1"/>
    <property type="molecule type" value="Genomic_DNA"/>
</dbReference>
<evidence type="ECO:0000313" key="7">
    <source>
        <dbReference type="EMBL" id="MBP3192784.1"/>
    </source>
</evidence>
<evidence type="ECO:0000256" key="4">
    <source>
        <dbReference type="ARBA" id="ARBA00022989"/>
    </source>
</evidence>
<dbReference type="RefSeq" id="WP_210511825.1">
    <property type="nucleotide sequence ID" value="NZ_JAFIDN010000006.1"/>
</dbReference>
<name>A0A8J7RN45_9BACT</name>
<dbReference type="Pfam" id="PF03606">
    <property type="entry name" value="DcuC"/>
    <property type="match status" value="1"/>
</dbReference>
<keyword evidence="5 6" id="KW-0472">Membrane</keyword>
<dbReference type="Proteomes" id="UP000673975">
    <property type="component" value="Unassembled WGS sequence"/>
</dbReference>
<feature type="transmembrane region" description="Helical" evidence="6">
    <location>
        <begin position="20"/>
        <end position="41"/>
    </location>
</feature>
<dbReference type="PANTHER" id="PTHR43652:SF2">
    <property type="entry name" value="BASIC AMINO ACID ANTIPORTER YFCC-RELATED"/>
    <property type="match status" value="1"/>
</dbReference>
<feature type="transmembrane region" description="Helical" evidence="6">
    <location>
        <begin position="148"/>
        <end position="167"/>
    </location>
</feature>
<accession>A0A8J7RN45</accession>
<proteinExistence type="predicted"/>
<comment type="subcellular location">
    <subcellularLocation>
        <location evidence="1">Cell membrane</location>
        <topology evidence="1">Multi-pass membrane protein</topology>
    </subcellularLocation>
</comment>
<reference evidence="7" key="1">
    <citation type="submission" date="2021-02" db="EMBL/GenBank/DDBJ databases">
        <title>Natronogracilivirga saccharolytica gen. nov. sp. nov. a new anaerobic, haloalkiliphilic carbohydrate-fermenting bacterium from soda lake and proposing of Cyclonatronumiaceae fam. nov. in the phylum Balneolaeota.</title>
        <authorList>
            <person name="Zhilina T.N."/>
            <person name="Sorokin D.Y."/>
            <person name="Zavarzina D.G."/>
            <person name="Toshchakov S.V."/>
            <person name="Kublanov I.V."/>
        </authorList>
    </citation>
    <scope>NUCLEOTIDE SEQUENCE</scope>
    <source>
        <strain evidence="7">Z-1702</strain>
    </source>
</reference>
<protein>
    <submittedName>
        <fullName evidence="7">Putative basic amino acid antiporter YfcC</fullName>
    </submittedName>
</protein>
<gene>
    <name evidence="7" type="primary">yfcC</name>
    <name evidence="7" type="ORF">NATSA_08925</name>
</gene>
<keyword evidence="4 6" id="KW-1133">Transmembrane helix</keyword>
<dbReference type="AlphaFoldDB" id="A0A8J7RN45"/>
<feature type="transmembrane region" description="Helical" evidence="6">
    <location>
        <begin position="122"/>
        <end position="142"/>
    </location>
</feature>
<evidence type="ECO:0000256" key="6">
    <source>
        <dbReference type="SAM" id="Phobius"/>
    </source>
</evidence>
<sequence length="474" mass="50880">MSKGSAAGWLTRFRAPNTIILILGLLCFFAALTWVIPGGAYERVEKEGREVVDPGSFERVESEPAGIIELLMAPINGFTDSFAILIITFIFIVAGAFSIIQKTGAFARGIQKAAILFNRNDFLRPFFIPVFIIIFSVMGSVFGMSEEVIIFIPLFVPLALALGYDSIVGVSVPFIGASAGFAGAVVNPFTVGVAQGLAEIPLLSGWEFRILLWLATTAVAIWIVSSYGWRIHRDPAKSPVYELDKSRDEELTANEEDNEPFTWNQLSILIVFAAGIVLLIYGATSLDWYIAEMAALFFALGVISAVLGGLSGNEAANAFIEGMKDVLGAVVVIALSRSILLLITDAQIIDTILYGMSNAIAGWHPVVSAEIMLIVQSVINFVVPSGSGQAALTIPIMAPLGDLVGVTRQTVVLVFQMGDGITNMIIPTSGVTMAVLGMAKVPWSTWAAWLAPRLLWFYLVAVIAIAIAVFTGYS</sequence>
<evidence type="ECO:0000256" key="1">
    <source>
        <dbReference type="ARBA" id="ARBA00004651"/>
    </source>
</evidence>
<feature type="transmembrane region" description="Helical" evidence="6">
    <location>
        <begin position="266"/>
        <end position="283"/>
    </location>
</feature>
<keyword evidence="2" id="KW-1003">Cell membrane</keyword>
<keyword evidence="8" id="KW-1185">Reference proteome</keyword>
<dbReference type="InterPro" id="IPR051679">
    <property type="entry name" value="DASS-Related_Transporters"/>
</dbReference>
<feature type="transmembrane region" description="Helical" evidence="6">
    <location>
        <begin position="424"/>
        <end position="443"/>
    </location>
</feature>
<keyword evidence="3 6" id="KW-0812">Transmembrane</keyword>